<evidence type="ECO:0000256" key="10">
    <source>
        <dbReference type="ARBA" id="ARBA00023242"/>
    </source>
</evidence>
<keyword evidence="7" id="KW-0238">DNA-binding</keyword>
<evidence type="ECO:0000256" key="5">
    <source>
        <dbReference type="ARBA" id="ARBA00022833"/>
    </source>
</evidence>
<sequence>WRRFGSLRASPRARPPAPGWGPVSAPGLGAQRQDPASTGPPSSVSRSSNRADEAPPTPSPRGAESIAVPSVPDRAIPGGGAGWGARAEVGGRRHLPALLLPCPQVGRSLGPGGGVGSGDSRRSSGSRSGALLAREQYPTPLGRPVGASYPAAYPAYVSTAEVAPSWTSGPFEGSVLHVQGRPAVPDFLEELPGEGRECVNCGALSTPLWRRDGTGHYLCNACGLYHKMNGVNRPLVRPQKRLVSAARAGGLLVTGSTCGEGTPVGEACRRGVPRPLAMKKENIQTRKRKPKNVVKTKGSSTGNPATSPPTVPDPELSAAVLKPNPSLASPSCPDSSVTSQASGQVDDPLAPSHVEFKFEPEDFAFPSAALGPQAGLGGALRQEAWCALALA</sequence>
<evidence type="ECO:0000256" key="4">
    <source>
        <dbReference type="ARBA" id="ARBA00022771"/>
    </source>
</evidence>
<evidence type="ECO:0000256" key="2">
    <source>
        <dbReference type="ARBA" id="ARBA00022723"/>
    </source>
</evidence>
<dbReference type="GO" id="GO:0000981">
    <property type="term" value="F:DNA-binding transcription factor activity, RNA polymerase II-specific"/>
    <property type="evidence" value="ECO:0007669"/>
    <property type="project" value="TreeGrafter"/>
</dbReference>
<dbReference type="GO" id="GO:0045944">
    <property type="term" value="P:positive regulation of transcription by RNA polymerase II"/>
    <property type="evidence" value="ECO:0007669"/>
    <property type="project" value="TreeGrafter"/>
</dbReference>
<feature type="region of interest" description="Disordered" evidence="12">
    <location>
        <begin position="109"/>
        <end position="129"/>
    </location>
</feature>
<dbReference type="PROSITE" id="PS50114">
    <property type="entry name" value="GATA_ZN_FINGER_2"/>
    <property type="match status" value="1"/>
</dbReference>
<evidence type="ECO:0000256" key="6">
    <source>
        <dbReference type="ARBA" id="ARBA00023015"/>
    </source>
</evidence>
<feature type="compositionally biased region" description="Polar residues" evidence="12">
    <location>
        <begin position="326"/>
        <end position="343"/>
    </location>
</feature>
<dbReference type="FunFam" id="3.30.50.10:FF:000001">
    <property type="entry name" value="GATA transcription factor (GATAd)"/>
    <property type="match status" value="1"/>
</dbReference>
<accession>A0A673VKX7</accession>
<reference evidence="14" key="2">
    <citation type="submission" date="2025-08" db="UniProtKB">
        <authorList>
            <consortium name="Ensembl"/>
        </authorList>
    </citation>
    <scope>IDENTIFICATION</scope>
</reference>
<dbReference type="InterPro" id="IPR000679">
    <property type="entry name" value="Znf_GATA"/>
</dbReference>
<dbReference type="GO" id="GO:0000978">
    <property type="term" value="F:RNA polymerase II cis-regulatory region sequence-specific DNA binding"/>
    <property type="evidence" value="ECO:0007669"/>
    <property type="project" value="TreeGrafter"/>
</dbReference>
<keyword evidence="2" id="KW-0479">Metal-binding</keyword>
<dbReference type="Gene3D" id="3.30.50.10">
    <property type="entry name" value="Erythroid Transcription Factor GATA-1, subunit A"/>
    <property type="match status" value="1"/>
</dbReference>
<keyword evidence="3" id="KW-0677">Repeat</keyword>
<gene>
    <name evidence="14" type="primary">GATA5</name>
</gene>
<dbReference type="CDD" id="cd00202">
    <property type="entry name" value="ZnF_GATA"/>
    <property type="match status" value="1"/>
</dbReference>
<evidence type="ECO:0000259" key="13">
    <source>
        <dbReference type="PROSITE" id="PS50114"/>
    </source>
</evidence>
<dbReference type="PROSITE" id="PS00344">
    <property type="entry name" value="GATA_ZN_FINGER_1"/>
    <property type="match status" value="1"/>
</dbReference>
<keyword evidence="6" id="KW-0805">Transcription regulation</keyword>
<feature type="domain" description="GATA-type" evidence="13">
    <location>
        <begin position="192"/>
        <end position="247"/>
    </location>
</feature>
<feature type="compositionally biased region" description="Basic residues" evidence="12">
    <location>
        <begin position="285"/>
        <end position="294"/>
    </location>
</feature>
<evidence type="ECO:0000256" key="9">
    <source>
        <dbReference type="ARBA" id="ARBA00023163"/>
    </source>
</evidence>
<evidence type="ECO:0000256" key="8">
    <source>
        <dbReference type="ARBA" id="ARBA00023159"/>
    </source>
</evidence>
<dbReference type="SUPFAM" id="SSF57716">
    <property type="entry name" value="Glucocorticoid receptor-like (DNA-binding domain)"/>
    <property type="match status" value="1"/>
</dbReference>
<evidence type="ECO:0000313" key="14">
    <source>
        <dbReference type="Ensembl" id="ENSSSUP00005034452.1"/>
    </source>
</evidence>
<dbReference type="PANTHER" id="PTHR10071:SF289">
    <property type="entry name" value="TRANSCRIPTION FACTOR GATA-5"/>
    <property type="match status" value="1"/>
</dbReference>
<dbReference type="GO" id="GO:0008270">
    <property type="term" value="F:zinc ion binding"/>
    <property type="evidence" value="ECO:0007669"/>
    <property type="project" value="UniProtKB-KW"/>
</dbReference>
<dbReference type="PRINTS" id="PR00619">
    <property type="entry name" value="GATAZNFINGER"/>
</dbReference>
<evidence type="ECO:0000256" key="11">
    <source>
        <dbReference type="PROSITE-ProRule" id="PRU00094"/>
    </source>
</evidence>
<dbReference type="InterPro" id="IPR039355">
    <property type="entry name" value="Transcription_factor_GATA"/>
</dbReference>
<dbReference type="PANTHER" id="PTHR10071">
    <property type="entry name" value="TRANSCRIPTION FACTOR GATA FAMILY MEMBER"/>
    <property type="match status" value="1"/>
</dbReference>
<evidence type="ECO:0000256" key="12">
    <source>
        <dbReference type="SAM" id="MobiDB-lite"/>
    </source>
</evidence>
<dbReference type="Proteomes" id="UP000472268">
    <property type="component" value="Chromosome 12"/>
</dbReference>
<dbReference type="AlphaFoldDB" id="A0A673VKX7"/>
<name>A0A673VKX7_SURSU</name>
<keyword evidence="15" id="KW-1185">Reference proteome</keyword>
<evidence type="ECO:0000313" key="15">
    <source>
        <dbReference type="Proteomes" id="UP000472268"/>
    </source>
</evidence>
<feature type="region of interest" description="Disordered" evidence="12">
    <location>
        <begin position="269"/>
        <end position="352"/>
    </location>
</feature>
<feature type="region of interest" description="Disordered" evidence="12">
    <location>
        <begin position="1"/>
        <end position="79"/>
    </location>
</feature>
<keyword evidence="4 11" id="KW-0863">Zinc-finger</keyword>
<dbReference type="GO" id="GO:0048738">
    <property type="term" value="P:cardiac muscle tissue development"/>
    <property type="evidence" value="ECO:0007669"/>
    <property type="project" value="TreeGrafter"/>
</dbReference>
<comment type="subcellular location">
    <subcellularLocation>
        <location evidence="1">Nucleus</location>
    </subcellularLocation>
</comment>
<dbReference type="InterPro" id="IPR013088">
    <property type="entry name" value="Znf_NHR/GATA"/>
</dbReference>
<dbReference type="GO" id="GO:0000122">
    <property type="term" value="P:negative regulation of transcription by RNA polymerase II"/>
    <property type="evidence" value="ECO:0007669"/>
    <property type="project" value="TreeGrafter"/>
</dbReference>
<dbReference type="GO" id="GO:0005634">
    <property type="term" value="C:nucleus"/>
    <property type="evidence" value="ECO:0007669"/>
    <property type="project" value="UniProtKB-SubCell"/>
</dbReference>
<organism evidence="14 15">
    <name type="scientific">Suricata suricatta</name>
    <name type="common">Meerkat</name>
    <dbReference type="NCBI Taxonomy" id="37032"/>
    <lineage>
        <taxon>Eukaryota</taxon>
        <taxon>Metazoa</taxon>
        <taxon>Chordata</taxon>
        <taxon>Craniata</taxon>
        <taxon>Vertebrata</taxon>
        <taxon>Euteleostomi</taxon>
        <taxon>Mammalia</taxon>
        <taxon>Eutheria</taxon>
        <taxon>Laurasiatheria</taxon>
        <taxon>Carnivora</taxon>
        <taxon>Feliformia</taxon>
        <taxon>Herpestidae</taxon>
        <taxon>Suricata</taxon>
    </lineage>
</organism>
<dbReference type="InterPro" id="IPR008013">
    <property type="entry name" value="GATA_N"/>
</dbReference>
<proteinExistence type="predicted"/>
<dbReference type="Pfam" id="PF05349">
    <property type="entry name" value="GATA-N"/>
    <property type="match status" value="1"/>
</dbReference>
<evidence type="ECO:0000256" key="1">
    <source>
        <dbReference type="ARBA" id="ARBA00004123"/>
    </source>
</evidence>
<keyword evidence="10" id="KW-0539">Nucleus</keyword>
<feature type="compositionally biased region" description="Low complexity" evidence="12">
    <location>
        <begin position="37"/>
        <end position="48"/>
    </location>
</feature>
<evidence type="ECO:0000256" key="3">
    <source>
        <dbReference type="ARBA" id="ARBA00022737"/>
    </source>
</evidence>
<dbReference type="SMART" id="SM00401">
    <property type="entry name" value="ZnF_GATA"/>
    <property type="match status" value="1"/>
</dbReference>
<reference evidence="14" key="3">
    <citation type="submission" date="2025-09" db="UniProtKB">
        <authorList>
            <consortium name="Ensembl"/>
        </authorList>
    </citation>
    <scope>IDENTIFICATION</scope>
</reference>
<dbReference type="Ensembl" id="ENSSSUT00005039261.1">
    <property type="protein sequence ID" value="ENSSSUP00005034452.1"/>
    <property type="gene ID" value="ENSSSUG00005022128.1"/>
</dbReference>
<dbReference type="GO" id="GO:0045165">
    <property type="term" value="P:cell fate commitment"/>
    <property type="evidence" value="ECO:0007669"/>
    <property type="project" value="TreeGrafter"/>
</dbReference>
<reference evidence="14 15" key="1">
    <citation type="submission" date="2019-05" db="EMBL/GenBank/DDBJ databases">
        <title>A Chromosome-scale Meerkat (S. suricatta) Genome Assembly.</title>
        <authorList>
            <person name="Dudchenko O."/>
            <person name="Lieberman Aiden E."/>
            <person name="Tung J."/>
            <person name="Barreiro L.B."/>
            <person name="Clutton-Brock T.H."/>
        </authorList>
    </citation>
    <scope>NUCLEOTIDE SEQUENCE [LARGE SCALE GENOMIC DNA]</scope>
</reference>
<dbReference type="Pfam" id="PF00320">
    <property type="entry name" value="GATA"/>
    <property type="match status" value="1"/>
</dbReference>
<evidence type="ECO:0000256" key="7">
    <source>
        <dbReference type="ARBA" id="ARBA00023125"/>
    </source>
</evidence>
<keyword evidence="9" id="KW-0804">Transcription</keyword>
<dbReference type="OMA" id="FEPEDYA"/>
<protein>
    <submittedName>
        <fullName evidence="14">GATA binding protein 5</fullName>
    </submittedName>
</protein>
<keyword evidence="8" id="KW-0010">Activator</keyword>
<keyword evidence="5" id="KW-0862">Zinc</keyword>